<reference evidence="12 13" key="1">
    <citation type="submission" date="2014-03" db="EMBL/GenBank/DDBJ databases">
        <title>Draft genome of the hookworm Oesophagostomum dentatum.</title>
        <authorList>
            <person name="Mitreva M."/>
        </authorList>
    </citation>
    <scope>NUCLEOTIDE SEQUENCE [LARGE SCALE GENOMIC DNA]</scope>
    <source>
        <strain evidence="12 13">OD-Hann</strain>
    </source>
</reference>
<keyword evidence="4 11" id="KW-0808">Transferase</keyword>
<dbReference type="PANTHER" id="PTHR11157">
    <property type="entry name" value="FATTY ACID ACYL TRANSFERASE-RELATED"/>
    <property type="match status" value="1"/>
</dbReference>
<evidence type="ECO:0000256" key="10">
    <source>
        <dbReference type="ARBA" id="ARBA00023160"/>
    </source>
</evidence>
<comment type="caution">
    <text evidence="11">Lacks conserved residue(s) required for the propagation of feature annotation.</text>
</comment>
<keyword evidence="9 11" id="KW-0472">Membrane</keyword>
<dbReference type="Pfam" id="PF01151">
    <property type="entry name" value="ELO"/>
    <property type="match status" value="1"/>
</dbReference>
<keyword evidence="10 11" id="KW-0275">Fatty acid biosynthesis</keyword>
<dbReference type="GO" id="GO:0005789">
    <property type="term" value="C:endoplasmic reticulum membrane"/>
    <property type="evidence" value="ECO:0007669"/>
    <property type="project" value="TreeGrafter"/>
</dbReference>
<accession>A0A0B1TJT8</accession>
<dbReference type="InterPro" id="IPR002076">
    <property type="entry name" value="ELO_fam"/>
</dbReference>
<dbReference type="PANTHER" id="PTHR11157:SF17">
    <property type="entry name" value="ELONGATION OF VERY LONG CHAIN FATTY ACIDS PROTEIN 6"/>
    <property type="match status" value="1"/>
</dbReference>
<comment type="pathway">
    <text evidence="2">Lipid metabolism; fatty acid biosynthesis.</text>
</comment>
<evidence type="ECO:0000256" key="8">
    <source>
        <dbReference type="ARBA" id="ARBA00023098"/>
    </source>
</evidence>
<evidence type="ECO:0000256" key="7">
    <source>
        <dbReference type="ARBA" id="ARBA00022989"/>
    </source>
</evidence>
<evidence type="ECO:0000256" key="6">
    <source>
        <dbReference type="ARBA" id="ARBA00022832"/>
    </source>
</evidence>
<dbReference type="OrthoDB" id="10259681at2759"/>
<keyword evidence="8 11" id="KW-0443">Lipid metabolism</keyword>
<name>A0A0B1TJT8_OESDE</name>
<dbReference type="GO" id="GO:0030148">
    <property type="term" value="P:sphingolipid biosynthetic process"/>
    <property type="evidence" value="ECO:0007669"/>
    <property type="project" value="TreeGrafter"/>
</dbReference>
<dbReference type="EC" id="2.3.1.199" evidence="11"/>
<dbReference type="GO" id="GO:0034625">
    <property type="term" value="P:fatty acid elongation, monounsaturated fatty acid"/>
    <property type="evidence" value="ECO:0007669"/>
    <property type="project" value="TreeGrafter"/>
</dbReference>
<evidence type="ECO:0000313" key="13">
    <source>
        <dbReference type="Proteomes" id="UP000053660"/>
    </source>
</evidence>
<feature type="transmembrane region" description="Helical" evidence="11">
    <location>
        <begin position="67"/>
        <end position="87"/>
    </location>
</feature>
<comment type="similarity">
    <text evidence="11">Belongs to the ELO family.</text>
</comment>
<keyword evidence="6 11" id="KW-0276">Fatty acid metabolism</keyword>
<keyword evidence="13" id="KW-1185">Reference proteome</keyword>
<keyword evidence="3 11" id="KW-0444">Lipid biosynthesis</keyword>
<evidence type="ECO:0000256" key="2">
    <source>
        <dbReference type="ARBA" id="ARBA00005194"/>
    </source>
</evidence>
<dbReference type="EMBL" id="KN549393">
    <property type="protein sequence ID" value="KHJ97828.1"/>
    <property type="molecule type" value="Genomic_DNA"/>
</dbReference>
<dbReference type="Proteomes" id="UP000053660">
    <property type="component" value="Unassembled WGS sequence"/>
</dbReference>
<evidence type="ECO:0000313" key="12">
    <source>
        <dbReference type="EMBL" id="KHJ97828.1"/>
    </source>
</evidence>
<keyword evidence="7 11" id="KW-1133">Transmembrane helix</keyword>
<evidence type="ECO:0000256" key="4">
    <source>
        <dbReference type="ARBA" id="ARBA00022679"/>
    </source>
</evidence>
<dbReference type="GO" id="GO:0034626">
    <property type="term" value="P:fatty acid elongation, polyunsaturated fatty acid"/>
    <property type="evidence" value="ECO:0007669"/>
    <property type="project" value="TreeGrafter"/>
</dbReference>
<keyword evidence="5 11" id="KW-0812">Transmembrane</keyword>
<evidence type="ECO:0000256" key="1">
    <source>
        <dbReference type="ARBA" id="ARBA00004141"/>
    </source>
</evidence>
<comment type="subcellular location">
    <subcellularLocation>
        <location evidence="1">Membrane</location>
        <topology evidence="1">Multi-pass membrane protein</topology>
    </subcellularLocation>
</comment>
<dbReference type="UniPathway" id="UPA00094"/>
<proteinExistence type="inferred from homology"/>
<evidence type="ECO:0000256" key="3">
    <source>
        <dbReference type="ARBA" id="ARBA00022516"/>
    </source>
</evidence>
<dbReference type="AlphaFoldDB" id="A0A0B1TJT8"/>
<dbReference type="GO" id="GO:0019367">
    <property type="term" value="P:fatty acid elongation, saturated fatty acid"/>
    <property type="evidence" value="ECO:0007669"/>
    <property type="project" value="TreeGrafter"/>
</dbReference>
<evidence type="ECO:0000256" key="5">
    <source>
        <dbReference type="ARBA" id="ARBA00022692"/>
    </source>
</evidence>
<evidence type="ECO:0000256" key="9">
    <source>
        <dbReference type="ARBA" id="ARBA00023136"/>
    </source>
</evidence>
<sequence length="99" mass="11641">MARYDYQPRYGLDNYTVVLPLEDTFDAVKSTKWMQESWQHSVTCSVAYVALIYGGQKVMESRKPFGLDAPLFVWNMGLAIFSFLGFIRMTPEWIWSWKE</sequence>
<gene>
    <name evidence="12" type="ORF">OESDEN_02193</name>
</gene>
<dbReference type="GO" id="GO:0042761">
    <property type="term" value="P:very long-chain fatty acid biosynthetic process"/>
    <property type="evidence" value="ECO:0007669"/>
    <property type="project" value="TreeGrafter"/>
</dbReference>
<evidence type="ECO:0000256" key="11">
    <source>
        <dbReference type="RuleBase" id="RU361115"/>
    </source>
</evidence>
<comment type="catalytic activity">
    <reaction evidence="11">
        <text>a very-long-chain acyl-CoA + malonyl-CoA + H(+) = a very-long-chain 3-oxoacyl-CoA + CO2 + CoA</text>
        <dbReference type="Rhea" id="RHEA:32727"/>
        <dbReference type="ChEBI" id="CHEBI:15378"/>
        <dbReference type="ChEBI" id="CHEBI:16526"/>
        <dbReference type="ChEBI" id="CHEBI:57287"/>
        <dbReference type="ChEBI" id="CHEBI:57384"/>
        <dbReference type="ChEBI" id="CHEBI:90725"/>
        <dbReference type="ChEBI" id="CHEBI:90736"/>
        <dbReference type="EC" id="2.3.1.199"/>
    </reaction>
</comment>
<organism evidence="12 13">
    <name type="scientific">Oesophagostomum dentatum</name>
    <name type="common">Nodular worm</name>
    <dbReference type="NCBI Taxonomy" id="61180"/>
    <lineage>
        <taxon>Eukaryota</taxon>
        <taxon>Metazoa</taxon>
        <taxon>Ecdysozoa</taxon>
        <taxon>Nematoda</taxon>
        <taxon>Chromadorea</taxon>
        <taxon>Rhabditida</taxon>
        <taxon>Rhabditina</taxon>
        <taxon>Rhabditomorpha</taxon>
        <taxon>Strongyloidea</taxon>
        <taxon>Strongylidae</taxon>
        <taxon>Oesophagostomum</taxon>
    </lineage>
</organism>
<protein>
    <recommendedName>
        <fullName evidence="11">Elongation of very long chain fatty acids protein</fullName>
        <ecNumber evidence="11">2.3.1.199</ecNumber>
    </recommendedName>
    <alternativeName>
        <fullName evidence="11">Very-long-chain 3-oxoacyl-CoA synthase</fullName>
    </alternativeName>
</protein>
<dbReference type="GO" id="GO:0009922">
    <property type="term" value="F:fatty acid elongase activity"/>
    <property type="evidence" value="ECO:0007669"/>
    <property type="project" value="UniProtKB-EC"/>
</dbReference>